<dbReference type="Gene3D" id="2.70.170.10">
    <property type="entry name" value="Neurotransmitter-gated ion-channel ligand-binding domain"/>
    <property type="match status" value="2"/>
</dbReference>
<sequence length="185" mass="21333">MKLVLVVFLAGIALTWGSTTEFFTNLLYRSNYDKNDLPTTGTTHVKIGMYINDIVLNEEENSMKVLMYLRQSWNDPRLAHDADPKRLVPSNFIDQIWRPDTFFRNASVNVDFGCDLSQTRSAFCSIFFETYAHKKPILDYQWLDNPVQFNAGLNIPKYSLDTPNLYDCSQNYTAGSFSCLEVNLR</sequence>
<dbReference type="EMBL" id="KB296631">
    <property type="protein sequence ID" value="ELU11567.1"/>
    <property type="molecule type" value="Genomic_DNA"/>
</dbReference>
<name>R7UZ75_CAPTE</name>
<reference evidence="3 5" key="2">
    <citation type="journal article" date="2013" name="Nature">
        <title>Insights into bilaterian evolution from three spiralian genomes.</title>
        <authorList>
            <person name="Simakov O."/>
            <person name="Marletaz F."/>
            <person name="Cho S.J."/>
            <person name="Edsinger-Gonzales E."/>
            <person name="Havlak P."/>
            <person name="Hellsten U."/>
            <person name="Kuo D.H."/>
            <person name="Larsson T."/>
            <person name="Lv J."/>
            <person name="Arendt D."/>
            <person name="Savage R."/>
            <person name="Osoegawa K."/>
            <person name="de Jong P."/>
            <person name="Grimwood J."/>
            <person name="Chapman J.A."/>
            <person name="Shapiro H."/>
            <person name="Aerts A."/>
            <person name="Otillar R.P."/>
            <person name="Terry A.Y."/>
            <person name="Boore J.L."/>
            <person name="Grigoriev I.V."/>
            <person name="Lindberg D.R."/>
            <person name="Seaver E.C."/>
            <person name="Weisblat D.A."/>
            <person name="Putnam N.H."/>
            <person name="Rokhsar D.S."/>
        </authorList>
    </citation>
    <scope>NUCLEOTIDE SEQUENCE</scope>
    <source>
        <strain evidence="3 5">I ESC-2004</strain>
    </source>
</reference>
<dbReference type="Pfam" id="PF02931">
    <property type="entry name" value="Neur_chan_LBD"/>
    <property type="match status" value="1"/>
</dbReference>
<reference evidence="4" key="3">
    <citation type="submission" date="2015-06" db="UniProtKB">
        <authorList>
            <consortium name="EnsemblMetazoa"/>
        </authorList>
    </citation>
    <scope>IDENTIFICATION</scope>
</reference>
<dbReference type="AlphaFoldDB" id="R7UZ75"/>
<reference evidence="5" key="1">
    <citation type="submission" date="2012-12" db="EMBL/GenBank/DDBJ databases">
        <authorList>
            <person name="Hellsten U."/>
            <person name="Grimwood J."/>
            <person name="Chapman J.A."/>
            <person name="Shapiro H."/>
            <person name="Aerts A."/>
            <person name="Otillar R.P."/>
            <person name="Terry A.Y."/>
            <person name="Boore J.L."/>
            <person name="Simakov O."/>
            <person name="Marletaz F."/>
            <person name="Cho S.-J."/>
            <person name="Edsinger-Gonzales E."/>
            <person name="Havlak P."/>
            <person name="Kuo D.-H."/>
            <person name="Larsson T."/>
            <person name="Lv J."/>
            <person name="Arendt D."/>
            <person name="Savage R."/>
            <person name="Osoegawa K."/>
            <person name="de Jong P."/>
            <person name="Lindberg D.R."/>
            <person name="Seaver E.C."/>
            <person name="Weisblat D.A."/>
            <person name="Putnam N.H."/>
            <person name="Grigoriev I.V."/>
            <person name="Rokhsar D.S."/>
        </authorList>
    </citation>
    <scope>NUCLEOTIDE SEQUENCE</scope>
    <source>
        <strain evidence="5">I ESC-2004</strain>
    </source>
</reference>
<proteinExistence type="predicted"/>
<dbReference type="SUPFAM" id="SSF63712">
    <property type="entry name" value="Nicotinic receptor ligand binding domain-like"/>
    <property type="match status" value="1"/>
</dbReference>
<dbReference type="GO" id="GO:0005230">
    <property type="term" value="F:extracellular ligand-gated monoatomic ion channel activity"/>
    <property type="evidence" value="ECO:0007669"/>
    <property type="project" value="InterPro"/>
</dbReference>
<feature type="signal peptide" evidence="1">
    <location>
        <begin position="1"/>
        <end position="17"/>
    </location>
</feature>
<protein>
    <recommendedName>
        <fullName evidence="2">Neurotransmitter-gated ion-channel ligand-binding domain-containing protein</fullName>
    </recommendedName>
</protein>
<keyword evidence="1" id="KW-0732">Signal</keyword>
<evidence type="ECO:0000313" key="3">
    <source>
        <dbReference type="EMBL" id="ELU11567.1"/>
    </source>
</evidence>
<dbReference type="HOGENOM" id="CLU_092921_0_0_1"/>
<accession>R7UZ75</accession>
<evidence type="ECO:0000256" key="1">
    <source>
        <dbReference type="SAM" id="SignalP"/>
    </source>
</evidence>
<evidence type="ECO:0000313" key="4">
    <source>
        <dbReference type="EnsemblMetazoa" id="CapteP225753"/>
    </source>
</evidence>
<evidence type="ECO:0000313" key="5">
    <source>
        <dbReference type="Proteomes" id="UP000014760"/>
    </source>
</evidence>
<dbReference type="InterPro" id="IPR036734">
    <property type="entry name" value="Neur_chan_lig-bd_sf"/>
</dbReference>
<dbReference type="InterPro" id="IPR006202">
    <property type="entry name" value="Neur_chan_lig-bd"/>
</dbReference>
<dbReference type="GO" id="GO:0016020">
    <property type="term" value="C:membrane"/>
    <property type="evidence" value="ECO:0007669"/>
    <property type="project" value="InterPro"/>
</dbReference>
<feature type="chain" id="PRO_5008788578" description="Neurotransmitter-gated ion-channel ligand-binding domain-containing protein" evidence="1">
    <location>
        <begin position="18"/>
        <end position="185"/>
    </location>
</feature>
<dbReference type="OMA" id="NITIDMY"/>
<gene>
    <name evidence="3" type="ORF">CAPTEDRAFT_225753</name>
</gene>
<dbReference type="EMBL" id="AMQN01040441">
    <property type="status" value="NOT_ANNOTATED_CDS"/>
    <property type="molecule type" value="Genomic_DNA"/>
</dbReference>
<dbReference type="EnsemblMetazoa" id="CapteT225753">
    <property type="protein sequence ID" value="CapteP225753"/>
    <property type="gene ID" value="CapteG225753"/>
</dbReference>
<keyword evidence="5" id="KW-1185">Reference proteome</keyword>
<feature type="domain" description="Neurotransmitter-gated ion-channel ligand-binding" evidence="2">
    <location>
        <begin position="26"/>
        <end position="113"/>
    </location>
</feature>
<evidence type="ECO:0000259" key="2">
    <source>
        <dbReference type="Pfam" id="PF02931"/>
    </source>
</evidence>
<dbReference type="Proteomes" id="UP000014760">
    <property type="component" value="Unassembled WGS sequence"/>
</dbReference>
<feature type="non-terminal residue" evidence="3">
    <location>
        <position position="185"/>
    </location>
</feature>
<dbReference type="STRING" id="283909.R7UZ75"/>
<organism evidence="3">
    <name type="scientific">Capitella teleta</name>
    <name type="common">Polychaete worm</name>
    <dbReference type="NCBI Taxonomy" id="283909"/>
    <lineage>
        <taxon>Eukaryota</taxon>
        <taxon>Metazoa</taxon>
        <taxon>Spiralia</taxon>
        <taxon>Lophotrochozoa</taxon>
        <taxon>Annelida</taxon>
        <taxon>Polychaeta</taxon>
        <taxon>Sedentaria</taxon>
        <taxon>Scolecida</taxon>
        <taxon>Capitellidae</taxon>
        <taxon>Capitella</taxon>
    </lineage>
</organism>